<organism evidence="2 3">
    <name type="scientific">Haemonchus contortus</name>
    <name type="common">Barber pole worm</name>
    <dbReference type="NCBI Taxonomy" id="6289"/>
    <lineage>
        <taxon>Eukaryota</taxon>
        <taxon>Metazoa</taxon>
        <taxon>Ecdysozoa</taxon>
        <taxon>Nematoda</taxon>
        <taxon>Chromadorea</taxon>
        <taxon>Rhabditida</taxon>
        <taxon>Rhabditina</taxon>
        <taxon>Rhabditomorpha</taxon>
        <taxon>Strongyloidea</taxon>
        <taxon>Trichostrongylidae</taxon>
        <taxon>Haemonchus</taxon>
    </lineage>
</organism>
<dbReference type="Proteomes" id="UP000025227">
    <property type="component" value="Unplaced"/>
</dbReference>
<keyword evidence="2" id="KW-1185">Reference proteome</keyword>
<evidence type="ECO:0000256" key="1">
    <source>
        <dbReference type="SAM" id="Phobius"/>
    </source>
</evidence>
<name>A0A7I4Z3I6_HAECO</name>
<proteinExistence type="predicted"/>
<protein>
    <submittedName>
        <fullName evidence="3">NAC domain-containing protein</fullName>
    </submittedName>
</protein>
<sequence length="333" mass="38362">TPSMPFIALISVLHYFLIGLLNNFAVSDTLNTLMRFLTLLRLFWRRIRRVRKVYNLVDKQRMELLGKRDNIRPTASTYLSFNRPHPPSEEYFLHRSTSTILDRCYLFTSSACPNDTEYWEIDDTIADDKKEYVLTETEGTVVLKRFNATSDLQPTFTNPAKNNSMIMGLIDAMKTSIKSPRKGRNSLFIPVCSSTPLCISSESVSILPNNNENMSGYYRSLDKHVSIPKFPPPPPPVEEFKEDTMVMIDSDDFALWEVENCRTCVDSMSPDLSLCEESVILTENEVDLNETFIEEMTFYVDRPPSEMSVLRVYSKTNPSHFEEIFFLSESIEV</sequence>
<dbReference type="OMA" id="TEYWEID"/>
<dbReference type="OrthoDB" id="10330774at2759"/>
<reference evidence="3" key="1">
    <citation type="submission" date="2020-12" db="UniProtKB">
        <authorList>
            <consortium name="WormBaseParasite"/>
        </authorList>
    </citation>
    <scope>IDENTIFICATION</scope>
    <source>
        <strain evidence="3">MHco3</strain>
    </source>
</reference>
<evidence type="ECO:0000313" key="3">
    <source>
        <dbReference type="WBParaSite" id="HCON_00184920-00001"/>
    </source>
</evidence>
<keyword evidence="1" id="KW-0812">Transmembrane</keyword>
<dbReference type="WBParaSite" id="HCON_00184920-00001">
    <property type="protein sequence ID" value="HCON_00184920-00001"/>
    <property type="gene ID" value="HCON_00184920"/>
</dbReference>
<accession>A0A7I4Z3I6</accession>
<keyword evidence="1" id="KW-1133">Transmembrane helix</keyword>
<dbReference type="AlphaFoldDB" id="A0A7I4Z3I6"/>
<keyword evidence="1" id="KW-0472">Membrane</keyword>
<feature type="transmembrane region" description="Helical" evidence="1">
    <location>
        <begin position="6"/>
        <end position="26"/>
    </location>
</feature>
<evidence type="ECO:0000313" key="2">
    <source>
        <dbReference type="Proteomes" id="UP000025227"/>
    </source>
</evidence>